<reference evidence="6" key="1">
    <citation type="journal article" date="2019" name="Int. J. Syst. Evol. Microbiol.">
        <title>The Global Catalogue of Microorganisms (GCM) 10K type strain sequencing project: providing services to taxonomists for standard genome sequencing and annotation.</title>
        <authorList>
            <consortium name="The Broad Institute Genomics Platform"/>
            <consortium name="The Broad Institute Genome Sequencing Center for Infectious Disease"/>
            <person name="Wu L."/>
            <person name="Ma J."/>
        </authorList>
    </citation>
    <scope>NUCLEOTIDE SEQUENCE [LARGE SCALE GENOMIC DNA]</scope>
    <source>
        <strain evidence="6">JCM 17805</strain>
    </source>
</reference>
<dbReference type="PROSITE" id="PS00409">
    <property type="entry name" value="PROKAR_NTER_METHYL"/>
    <property type="match status" value="1"/>
</dbReference>
<dbReference type="Pfam" id="PF00114">
    <property type="entry name" value="Pilin"/>
    <property type="match status" value="1"/>
</dbReference>
<feature type="transmembrane region" description="Helical" evidence="4">
    <location>
        <begin position="12"/>
        <end position="35"/>
    </location>
</feature>
<keyword evidence="6" id="KW-1185">Reference proteome</keyword>
<keyword evidence="4" id="KW-0812">Transmembrane</keyword>
<gene>
    <name evidence="5" type="ORF">GCM10023116_00720</name>
</gene>
<name>A0ABP8UYA0_9GAMM</name>
<dbReference type="PANTHER" id="PTHR30093:SF34">
    <property type="entry name" value="PREPILIN PEPTIDASE-DEPENDENT PROTEIN D"/>
    <property type="match status" value="1"/>
</dbReference>
<keyword evidence="2" id="KW-0488">Methylation</keyword>
<dbReference type="Pfam" id="PF07963">
    <property type="entry name" value="N_methyl"/>
    <property type="match status" value="1"/>
</dbReference>
<sequence length="154" mass="16163">MPSHTRIQQQGFTLIELMIVVAIIGILSAVAIPAYQDYTKRAHVSEGLNMASGVKAAVSEYYASEGTWPTSNESAGLDNTLQGNAVKSVAVQLDGSILMTYNSKVIDDAKLLLKPTASNGAIQWVCAAVSGSGMKTAYLPSNCRNTATISPASP</sequence>
<organism evidence="5 6">
    <name type="scientific">Kistimonas scapharcae</name>
    <dbReference type="NCBI Taxonomy" id="1036133"/>
    <lineage>
        <taxon>Bacteria</taxon>
        <taxon>Pseudomonadati</taxon>
        <taxon>Pseudomonadota</taxon>
        <taxon>Gammaproteobacteria</taxon>
        <taxon>Oceanospirillales</taxon>
        <taxon>Endozoicomonadaceae</taxon>
        <taxon>Kistimonas</taxon>
    </lineage>
</organism>
<evidence type="ECO:0000256" key="3">
    <source>
        <dbReference type="RuleBase" id="RU000389"/>
    </source>
</evidence>
<evidence type="ECO:0000256" key="2">
    <source>
        <dbReference type="ARBA" id="ARBA00022481"/>
    </source>
</evidence>
<dbReference type="Gene3D" id="3.30.700.10">
    <property type="entry name" value="Glycoprotein, Type 4 Pilin"/>
    <property type="match status" value="1"/>
</dbReference>
<dbReference type="RefSeq" id="WP_345192687.1">
    <property type="nucleotide sequence ID" value="NZ_BAABFL010000004.1"/>
</dbReference>
<evidence type="ECO:0000256" key="1">
    <source>
        <dbReference type="ARBA" id="ARBA00005233"/>
    </source>
</evidence>
<dbReference type="EMBL" id="BAABFL010000004">
    <property type="protein sequence ID" value="GAA4647810.1"/>
    <property type="molecule type" value="Genomic_DNA"/>
</dbReference>
<accession>A0ABP8UYA0</accession>
<dbReference type="SUPFAM" id="SSF54523">
    <property type="entry name" value="Pili subunits"/>
    <property type="match status" value="1"/>
</dbReference>
<keyword evidence="4" id="KW-0472">Membrane</keyword>
<dbReference type="InterPro" id="IPR045584">
    <property type="entry name" value="Pilin-like"/>
</dbReference>
<keyword evidence="4" id="KW-1133">Transmembrane helix</keyword>
<comment type="similarity">
    <text evidence="1 3">Belongs to the N-Me-Phe pilin family.</text>
</comment>
<dbReference type="Proteomes" id="UP001500604">
    <property type="component" value="Unassembled WGS sequence"/>
</dbReference>
<dbReference type="PANTHER" id="PTHR30093">
    <property type="entry name" value="GENERAL SECRETION PATHWAY PROTEIN G"/>
    <property type="match status" value="1"/>
</dbReference>
<dbReference type="NCBIfam" id="TIGR02532">
    <property type="entry name" value="IV_pilin_GFxxxE"/>
    <property type="match status" value="1"/>
</dbReference>
<dbReference type="InterPro" id="IPR012902">
    <property type="entry name" value="N_methyl_site"/>
</dbReference>
<comment type="caution">
    <text evidence="5">The sequence shown here is derived from an EMBL/GenBank/DDBJ whole genome shotgun (WGS) entry which is preliminary data.</text>
</comment>
<keyword evidence="3" id="KW-0281">Fimbrium</keyword>
<proteinExistence type="inferred from homology"/>
<dbReference type="InterPro" id="IPR001082">
    <property type="entry name" value="Pilin"/>
</dbReference>
<protein>
    <submittedName>
        <fullName evidence="5">Pilin</fullName>
    </submittedName>
</protein>
<evidence type="ECO:0000313" key="5">
    <source>
        <dbReference type="EMBL" id="GAA4647810.1"/>
    </source>
</evidence>
<evidence type="ECO:0000313" key="6">
    <source>
        <dbReference type="Proteomes" id="UP001500604"/>
    </source>
</evidence>
<evidence type="ECO:0000256" key="4">
    <source>
        <dbReference type="SAM" id="Phobius"/>
    </source>
</evidence>